<feature type="domain" description="MIF4G" evidence="4">
    <location>
        <begin position="468"/>
        <end position="661"/>
    </location>
</feature>
<dbReference type="Proteomes" id="UP000736335">
    <property type="component" value="Unassembled WGS sequence"/>
</dbReference>
<dbReference type="OrthoDB" id="27832at2759"/>
<dbReference type="PANTHER" id="PTHR12839:SF7">
    <property type="entry name" value="REGULATOR OF NONSENSE TRANSCRIPTS 2"/>
    <property type="match status" value="1"/>
</dbReference>
<keyword evidence="6" id="KW-1185">Reference proteome</keyword>
<sequence>MSTAQKNEEESTRNARRSALKALNTSDLTNGPSKSLDSSLKRYTAFMKKVRHSIGAENRDHLLKDIETLSLEKYVDELDGAVLEGISRCKSEKDVWSAVEIISAIHRRFPVTFTPKVVASLAAALAAPSRASLATIPPEQREKDDAARIVKQRPLALVGIIRESPDRSGGEWVMRALKELLSNDPSLSSLPLLTTFLKSYSRPYLGITPPQPAKAATNGDANEHGTNDTESVVPETKELVEKEIRDRFKKMCEGYFQSVSKKLVAEHNRLQEQDRRNHEAYIRSGEIFEDRQQAYEKMTKGYEKLLSNCQSLSELLYLPMPNLRSASQKSESIMIGSNAGRGLGEDGELILSTAGGKWEDEEERRFFEDIQDLREYVHSGMLGLEDGEGKAVPGEEEKNQEEEDHTVDMKKLDEELAGLENKVANGVAEEASTDSDVSDDEDNVPTPTPGSPKTDTAASPQLAPQGPSQALTALLARLPDATNRTLIDQAAVDFAFLNSKAARKRLIKFFTQIPKNRNDVLPYYSRFIATLSKYMPDVGAEVVKYLSDEFKYLQRKKNVKELTESRMKNVSFLSNLTKFGVVPSHLILFMFKSCLDNFTGSNVENVAWLLEGCGRYLLRSDVTHEPFAKMLELMKRKQAMQHFDQRQSLLLENAYYQCNPPERAPREEKQRTVVELFIRHLAYDVLSKRTIDKVLKFVRKLDWNDASVRLTLHKAFTKPWRLNYSNIGLMAMLTNDLNRYHPDFVISVVDQILEDIRRGLEQNVYSTNQRRVATIKYLGELYNYRLLSSGIIFHMLWSLVTFGHPDGRPLPGQFCPVDTPDDFFRIRLVCVLLDTCGMCFDRGSQKRKLDNYLNFFQMYVLSKEPLPMDVEFMLYDSLEAVRPKLVIFKTFEEAAFAVDEMYTVAFQTAGLVTGDDSGDDSGDEGRGRTREDEEDTEETASPIDERAPSPQTVLLKGSQENMGPSAEADAEFEKELSKMRTDTSAESRRVDRKTALTLWESAVLPTGLKKKRIDGLDEDGDTSASAEEPVMNFTLITKRGKQQQARQIAVPAESALAVQTRTAQMQDRAEQQQLKRLVLNYEQREEAEDRKALEAQSRPIKIRLAG</sequence>
<dbReference type="GO" id="GO:0000184">
    <property type="term" value="P:nuclear-transcribed mRNA catabolic process, nonsense-mediated decay"/>
    <property type="evidence" value="ECO:0007669"/>
    <property type="project" value="InterPro"/>
</dbReference>
<feature type="region of interest" description="Disordered" evidence="3">
    <location>
        <begin position="424"/>
        <end position="465"/>
    </location>
</feature>
<feature type="domain" description="MIF4G" evidence="4">
    <location>
        <begin position="671"/>
        <end position="884"/>
    </location>
</feature>
<dbReference type="Gene3D" id="4.10.80.160">
    <property type="match status" value="1"/>
</dbReference>
<dbReference type="InterPro" id="IPR003890">
    <property type="entry name" value="MIF4G-like_typ-3"/>
</dbReference>
<feature type="region of interest" description="Disordered" evidence="3">
    <location>
        <begin position="1"/>
        <end position="36"/>
    </location>
</feature>
<dbReference type="SMART" id="SM00543">
    <property type="entry name" value="MIF4G"/>
    <property type="match status" value="2"/>
</dbReference>
<evidence type="ECO:0000256" key="2">
    <source>
        <dbReference type="ARBA" id="ARBA00022490"/>
    </source>
</evidence>
<dbReference type="GO" id="GO:0035145">
    <property type="term" value="C:exon-exon junction complex"/>
    <property type="evidence" value="ECO:0007669"/>
    <property type="project" value="TreeGrafter"/>
</dbReference>
<feature type="compositionally biased region" description="Acidic residues" evidence="3">
    <location>
        <begin position="431"/>
        <end position="443"/>
    </location>
</feature>
<feature type="compositionally biased region" description="Basic and acidic residues" evidence="3">
    <location>
        <begin position="971"/>
        <end position="988"/>
    </location>
</feature>
<dbReference type="GO" id="GO:0005737">
    <property type="term" value="C:cytoplasm"/>
    <property type="evidence" value="ECO:0007669"/>
    <property type="project" value="UniProtKB-SubCell"/>
</dbReference>
<feature type="compositionally biased region" description="Basic and acidic residues" evidence="3">
    <location>
        <begin position="387"/>
        <end position="397"/>
    </location>
</feature>
<protein>
    <submittedName>
        <fullName evidence="5">Transcription factor</fullName>
    </submittedName>
</protein>
<evidence type="ECO:0000256" key="1">
    <source>
        <dbReference type="ARBA" id="ARBA00004496"/>
    </source>
</evidence>
<evidence type="ECO:0000259" key="4">
    <source>
        <dbReference type="SMART" id="SM00543"/>
    </source>
</evidence>
<dbReference type="PANTHER" id="PTHR12839">
    <property type="entry name" value="NONSENSE-MEDIATED MRNA DECAY PROTEIN 2 UP-FRAMESHIFT SUPPRESSOR 2"/>
    <property type="match status" value="1"/>
</dbReference>
<proteinExistence type="predicted"/>
<reference evidence="5" key="2">
    <citation type="submission" date="2020-11" db="EMBL/GenBank/DDBJ databases">
        <authorList>
            <consortium name="DOE Joint Genome Institute"/>
            <person name="Kuo A."/>
            <person name="Miyauchi S."/>
            <person name="Kiss E."/>
            <person name="Drula E."/>
            <person name="Kohler A."/>
            <person name="Sanchez-Garcia M."/>
            <person name="Andreopoulos B."/>
            <person name="Barry K.W."/>
            <person name="Bonito G."/>
            <person name="Buee M."/>
            <person name="Carver A."/>
            <person name="Chen C."/>
            <person name="Cichocki N."/>
            <person name="Clum A."/>
            <person name="Culley D."/>
            <person name="Crous P.W."/>
            <person name="Fauchery L."/>
            <person name="Girlanda M."/>
            <person name="Hayes R."/>
            <person name="Keri Z."/>
            <person name="Labutti K."/>
            <person name="Lipzen A."/>
            <person name="Lombard V."/>
            <person name="Magnuson J."/>
            <person name="Maillard F."/>
            <person name="Morin E."/>
            <person name="Murat C."/>
            <person name="Nolan M."/>
            <person name="Ohm R."/>
            <person name="Pangilinan J."/>
            <person name="Pereira M."/>
            <person name="Perotto S."/>
            <person name="Peter M."/>
            <person name="Riley R."/>
            <person name="Sitrit Y."/>
            <person name="Stielow B."/>
            <person name="Szollosi G."/>
            <person name="Zifcakova L."/>
            <person name="Stursova M."/>
            <person name="Spatafora J.W."/>
            <person name="Tedersoo L."/>
            <person name="Vaario L.-M."/>
            <person name="Yamada A."/>
            <person name="Yan M."/>
            <person name="Wang P."/>
            <person name="Xu J."/>
            <person name="Bruns T."/>
            <person name="Baldrian P."/>
            <person name="Vilgalys R."/>
            <person name="Henrissat B."/>
            <person name="Grigoriev I.V."/>
            <person name="Hibbett D."/>
            <person name="Nagy L.G."/>
            <person name="Martin F.M."/>
        </authorList>
    </citation>
    <scope>NUCLEOTIDE SEQUENCE</scope>
    <source>
        <strain evidence="5">UH-Tt-Lm1</strain>
    </source>
</reference>
<comment type="subcellular location">
    <subcellularLocation>
        <location evidence="1">Cytoplasm</location>
    </subcellularLocation>
</comment>
<evidence type="ECO:0000256" key="3">
    <source>
        <dbReference type="SAM" id="MobiDB-lite"/>
    </source>
</evidence>
<dbReference type="Pfam" id="PF04050">
    <property type="entry name" value="Upf2"/>
    <property type="match status" value="1"/>
</dbReference>
<dbReference type="AlphaFoldDB" id="A0A9P6HV15"/>
<name>A0A9P6HV15_9AGAM</name>
<dbReference type="InterPro" id="IPR039762">
    <property type="entry name" value="Nmd2/UPF2"/>
</dbReference>
<keyword evidence="2" id="KW-0963">Cytoplasm</keyword>
<dbReference type="InterPro" id="IPR016024">
    <property type="entry name" value="ARM-type_fold"/>
</dbReference>
<dbReference type="Pfam" id="PF02854">
    <property type="entry name" value="MIF4G"/>
    <property type="match status" value="2"/>
</dbReference>
<organism evidence="5 6">
    <name type="scientific">Thelephora terrestris</name>
    <dbReference type="NCBI Taxonomy" id="56493"/>
    <lineage>
        <taxon>Eukaryota</taxon>
        <taxon>Fungi</taxon>
        <taxon>Dikarya</taxon>
        <taxon>Basidiomycota</taxon>
        <taxon>Agaricomycotina</taxon>
        <taxon>Agaricomycetes</taxon>
        <taxon>Thelephorales</taxon>
        <taxon>Thelephoraceae</taxon>
        <taxon>Thelephora</taxon>
    </lineage>
</organism>
<dbReference type="Gene3D" id="1.25.40.180">
    <property type="match status" value="3"/>
</dbReference>
<gene>
    <name evidence="5" type="ORF">BJ322DRAFT_1030720</name>
</gene>
<dbReference type="FunFam" id="1.25.40.180:FF:000037">
    <property type="entry name" value="Nonsense-mediated mRNA decay factor (Upf2)"/>
    <property type="match status" value="1"/>
</dbReference>
<feature type="region of interest" description="Disordered" evidence="3">
    <location>
        <begin position="913"/>
        <end position="988"/>
    </location>
</feature>
<feature type="region of interest" description="Disordered" evidence="3">
    <location>
        <begin position="208"/>
        <end position="234"/>
    </location>
</feature>
<feature type="compositionally biased region" description="Polar residues" evidence="3">
    <location>
        <begin position="23"/>
        <end position="36"/>
    </location>
</feature>
<dbReference type="InterPro" id="IPR007193">
    <property type="entry name" value="Upf2/Nmd2_C"/>
</dbReference>
<dbReference type="GO" id="GO:0003723">
    <property type="term" value="F:RNA binding"/>
    <property type="evidence" value="ECO:0007669"/>
    <property type="project" value="InterPro"/>
</dbReference>
<accession>A0A9P6HV15</accession>
<dbReference type="SUPFAM" id="SSF48371">
    <property type="entry name" value="ARM repeat"/>
    <property type="match status" value="2"/>
</dbReference>
<dbReference type="EMBL" id="WIUZ02000001">
    <property type="protein sequence ID" value="KAF9792671.1"/>
    <property type="molecule type" value="Genomic_DNA"/>
</dbReference>
<comment type="caution">
    <text evidence="5">The sequence shown here is derived from an EMBL/GenBank/DDBJ whole genome shotgun (WGS) entry which is preliminary data.</text>
</comment>
<evidence type="ECO:0000313" key="5">
    <source>
        <dbReference type="EMBL" id="KAF9792671.1"/>
    </source>
</evidence>
<evidence type="ECO:0000313" key="6">
    <source>
        <dbReference type="Proteomes" id="UP000736335"/>
    </source>
</evidence>
<reference evidence="5" key="1">
    <citation type="journal article" date="2020" name="Nat. Commun.">
        <title>Large-scale genome sequencing of mycorrhizal fungi provides insights into the early evolution of symbiotic traits.</title>
        <authorList>
            <person name="Miyauchi S."/>
            <person name="Kiss E."/>
            <person name="Kuo A."/>
            <person name="Drula E."/>
            <person name="Kohler A."/>
            <person name="Sanchez-Garcia M."/>
            <person name="Morin E."/>
            <person name="Andreopoulos B."/>
            <person name="Barry K.W."/>
            <person name="Bonito G."/>
            <person name="Buee M."/>
            <person name="Carver A."/>
            <person name="Chen C."/>
            <person name="Cichocki N."/>
            <person name="Clum A."/>
            <person name="Culley D."/>
            <person name="Crous P.W."/>
            <person name="Fauchery L."/>
            <person name="Girlanda M."/>
            <person name="Hayes R.D."/>
            <person name="Keri Z."/>
            <person name="LaButti K."/>
            <person name="Lipzen A."/>
            <person name="Lombard V."/>
            <person name="Magnuson J."/>
            <person name="Maillard F."/>
            <person name="Murat C."/>
            <person name="Nolan M."/>
            <person name="Ohm R.A."/>
            <person name="Pangilinan J."/>
            <person name="Pereira M.F."/>
            <person name="Perotto S."/>
            <person name="Peter M."/>
            <person name="Pfister S."/>
            <person name="Riley R."/>
            <person name="Sitrit Y."/>
            <person name="Stielow J.B."/>
            <person name="Szollosi G."/>
            <person name="Zifcakova L."/>
            <person name="Stursova M."/>
            <person name="Spatafora J.W."/>
            <person name="Tedersoo L."/>
            <person name="Vaario L.M."/>
            <person name="Yamada A."/>
            <person name="Yan M."/>
            <person name="Wang P."/>
            <person name="Xu J."/>
            <person name="Bruns T."/>
            <person name="Baldrian P."/>
            <person name="Vilgalys R."/>
            <person name="Dunand C."/>
            <person name="Henrissat B."/>
            <person name="Grigoriev I.V."/>
            <person name="Hibbett D."/>
            <person name="Nagy L.G."/>
            <person name="Martin F.M."/>
        </authorList>
    </citation>
    <scope>NUCLEOTIDE SEQUENCE</scope>
    <source>
        <strain evidence="5">UH-Tt-Lm1</strain>
    </source>
</reference>
<feature type="region of interest" description="Disordered" evidence="3">
    <location>
        <begin position="382"/>
        <end position="407"/>
    </location>
</feature>
<feature type="compositionally biased region" description="Basic and acidic residues" evidence="3">
    <location>
        <begin position="1"/>
        <end position="13"/>
    </location>
</feature>